<sequence length="155" mass="16675">MTSKAKSLLLAAGLALTSIVTAQAQDLLTGANEDEILTAAKTLGAATLSHCNQGDPVIDGLAGDTRYQIYFRNCTASADCEDLNFYAGFSARPDLEAINTWNRDKRFSRAYLDDVGDAAVEMDLDLVKGVTADYLASQIALWSQVVDEFSAHIGY</sequence>
<reference evidence="2" key="1">
    <citation type="submission" date="2023-03" db="EMBL/GenBank/DDBJ databases">
        <title>Andean soil-derived lignocellulolytic bacterial consortium as a source of novel taxa and putative plastic-active enzymes.</title>
        <authorList>
            <person name="Diaz-Garcia L."/>
            <person name="Chuvochina M."/>
            <person name="Feuerriegel G."/>
            <person name="Bunk B."/>
            <person name="Sproer C."/>
            <person name="Streit W.R."/>
            <person name="Rodriguez L.M."/>
            <person name="Overmann J."/>
            <person name="Jimenez D.J."/>
        </authorList>
    </citation>
    <scope>NUCLEOTIDE SEQUENCE</scope>
    <source>
        <strain evidence="2">MAG 4196</strain>
    </source>
</reference>
<evidence type="ECO:0000313" key="2">
    <source>
        <dbReference type="EMBL" id="WEK05833.1"/>
    </source>
</evidence>
<dbReference type="InterPro" id="IPR019660">
    <property type="entry name" value="Put_sensory_transdc_reg_YbjN"/>
</dbReference>
<feature type="chain" id="PRO_5042462484" evidence="1">
    <location>
        <begin position="25"/>
        <end position="155"/>
    </location>
</feature>
<accession>A0AAJ5VVT3</accession>
<evidence type="ECO:0000256" key="1">
    <source>
        <dbReference type="SAM" id="SignalP"/>
    </source>
</evidence>
<gene>
    <name evidence="2" type="ORF">P0Y65_06150</name>
</gene>
<dbReference type="AlphaFoldDB" id="A0AAJ5VVT3"/>
<name>A0AAJ5VVT3_9HYPH</name>
<dbReference type="Pfam" id="PF10722">
    <property type="entry name" value="YbjN"/>
    <property type="match status" value="1"/>
</dbReference>
<evidence type="ECO:0000313" key="3">
    <source>
        <dbReference type="Proteomes" id="UP001217476"/>
    </source>
</evidence>
<dbReference type="CDD" id="cd17511">
    <property type="entry name" value="YbjN_AmyR-like"/>
    <property type="match status" value="1"/>
</dbReference>
<dbReference type="EMBL" id="CP119312">
    <property type="protein sequence ID" value="WEK05833.1"/>
    <property type="molecule type" value="Genomic_DNA"/>
</dbReference>
<feature type="signal peptide" evidence="1">
    <location>
        <begin position="1"/>
        <end position="24"/>
    </location>
</feature>
<protein>
    <submittedName>
        <fullName evidence="2">YbjN domain-containing protein</fullName>
    </submittedName>
</protein>
<dbReference type="Proteomes" id="UP001217476">
    <property type="component" value="Chromosome"/>
</dbReference>
<proteinExistence type="predicted"/>
<organism evidence="2 3">
    <name type="scientific">Candidatus Devosia phytovorans</name>
    <dbReference type="NCBI Taxonomy" id="3121372"/>
    <lineage>
        <taxon>Bacteria</taxon>
        <taxon>Pseudomonadati</taxon>
        <taxon>Pseudomonadota</taxon>
        <taxon>Alphaproteobacteria</taxon>
        <taxon>Hyphomicrobiales</taxon>
        <taxon>Devosiaceae</taxon>
        <taxon>Devosia</taxon>
    </lineage>
</organism>
<keyword evidence="1" id="KW-0732">Signal</keyword>